<feature type="compositionally biased region" description="Polar residues" evidence="1">
    <location>
        <begin position="115"/>
        <end position="135"/>
    </location>
</feature>
<reference evidence="2 3" key="1">
    <citation type="submission" date="2018-06" db="EMBL/GenBank/DDBJ databases">
        <title>Genome analysis of cellulolytic fungus Trichoderma lentiforme CFAM-422.</title>
        <authorList>
            <person name="Steindorff A.S."/>
            <person name="Formighieri E.F."/>
            <person name="Midorikawa G.E.O."/>
            <person name="Tamietti M.S."/>
            <person name="Ramos E.Z."/>
            <person name="Silva A.S."/>
            <person name="Bon E.P.S."/>
            <person name="Mendes T.D."/>
            <person name="Damaso M.C.T."/>
            <person name="Favaro L.C.L."/>
        </authorList>
    </citation>
    <scope>NUCLEOTIDE SEQUENCE [LARGE SCALE GENOMIC DNA]</scope>
    <source>
        <strain evidence="2 3">CFAM-422</strain>
    </source>
</reference>
<comment type="caution">
    <text evidence="2">The sequence shown here is derived from an EMBL/GenBank/DDBJ whole genome shotgun (WGS) entry which is preliminary data.</text>
</comment>
<dbReference type="AlphaFoldDB" id="A0A9P4XIF7"/>
<proteinExistence type="predicted"/>
<sequence length="161" mass="17538">MFNASSEVAMVSERVQLTTADPPQQIRQILHGRSSMAAGRSRRGMGKWKGMHLLKSKLSTLKDHTNNSVSLAPSSKVWQGENLQPVLAAMMSFRHFADQPWSLPFPSPYRHQSDFTGTDTGMAQSAGQASGSQHGQHLHIATPHTTTTQCIVGPPLLIPAQ</sequence>
<evidence type="ECO:0000313" key="3">
    <source>
        <dbReference type="Proteomes" id="UP000801864"/>
    </source>
</evidence>
<protein>
    <submittedName>
        <fullName evidence="2">Uncharacterized protein</fullName>
    </submittedName>
</protein>
<feature type="region of interest" description="Disordered" evidence="1">
    <location>
        <begin position="115"/>
        <end position="136"/>
    </location>
</feature>
<dbReference type="Proteomes" id="UP000801864">
    <property type="component" value="Unassembled WGS sequence"/>
</dbReference>
<name>A0A9P4XIF7_9HYPO</name>
<evidence type="ECO:0000256" key="1">
    <source>
        <dbReference type="SAM" id="MobiDB-lite"/>
    </source>
</evidence>
<organism evidence="2 3">
    <name type="scientific">Trichoderma lentiforme</name>
    <dbReference type="NCBI Taxonomy" id="1567552"/>
    <lineage>
        <taxon>Eukaryota</taxon>
        <taxon>Fungi</taxon>
        <taxon>Dikarya</taxon>
        <taxon>Ascomycota</taxon>
        <taxon>Pezizomycotina</taxon>
        <taxon>Sordariomycetes</taxon>
        <taxon>Hypocreomycetidae</taxon>
        <taxon>Hypocreales</taxon>
        <taxon>Hypocreaceae</taxon>
        <taxon>Trichoderma</taxon>
    </lineage>
</organism>
<evidence type="ECO:0000313" key="2">
    <source>
        <dbReference type="EMBL" id="KAF3072984.1"/>
    </source>
</evidence>
<keyword evidence="3" id="KW-1185">Reference proteome</keyword>
<dbReference type="EMBL" id="QLNT01000007">
    <property type="protein sequence ID" value="KAF3072984.1"/>
    <property type="molecule type" value="Genomic_DNA"/>
</dbReference>
<gene>
    <name evidence="2" type="ORF">CFAM422_004841</name>
</gene>
<accession>A0A9P4XIF7</accession>